<proteinExistence type="predicted"/>
<organism evidence="6 7">
    <name type="scientific">Globisporangium ultimum (strain ATCC 200006 / CBS 805.95 / DAOM BR144)</name>
    <name type="common">Pythium ultimum</name>
    <dbReference type="NCBI Taxonomy" id="431595"/>
    <lineage>
        <taxon>Eukaryota</taxon>
        <taxon>Sar</taxon>
        <taxon>Stramenopiles</taxon>
        <taxon>Oomycota</taxon>
        <taxon>Peronosporomycetes</taxon>
        <taxon>Pythiales</taxon>
        <taxon>Pythiaceae</taxon>
        <taxon>Globisporangium</taxon>
    </lineage>
</organism>
<dbReference type="InParanoid" id="K3WKL9"/>
<dbReference type="PANTHER" id="PTHR14030">
    <property type="entry name" value="MITOTIC CHECKPOINT SERINE/THREONINE-PROTEIN KINASE BUB1"/>
    <property type="match status" value="1"/>
</dbReference>
<name>K3WKL9_GLOUD</name>
<protein>
    <recommendedName>
        <fullName evidence="5">Protein kinase domain-containing protein</fullName>
    </recommendedName>
</protein>
<dbReference type="InterPro" id="IPR015661">
    <property type="entry name" value="Bub1/Mad3"/>
</dbReference>
<reference evidence="6" key="3">
    <citation type="submission" date="2015-02" db="UniProtKB">
        <authorList>
            <consortium name="EnsemblProtists"/>
        </authorList>
    </citation>
    <scope>IDENTIFICATION</scope>
    <source>
        <strain evidence="6">DAOM BR144</strain>
    </source>
</reference>
<evidence type="ECO:0000256" key="1">
    <source>
        <dbReference type="ARBA" id="ARBA00004629"/>
    </source>
</evidence>
<accession>K3WKL9</accession>
<dbReference type="GO" id="GO:0051754">
    <property type="term" value="P:meiotic sister chromatid cohesion, centromeric"/>
    <property type="evidence" value="ECO:0007669"/>
    <property type="project" value="TreeGrafter"/>
</dbReference>
<evidence type="ECO:0000256" key="4">
    <source>
        <dbReference type="ARBA" id="ARBA00023328"/>
    </source>
</evidence>
<evidence type="ECO:0000313" key="6">
    <source>
        <dbReference type="EnsemblProtists" id="PYU1_T005511"/>
    </source>
</evidence>
<dbReference type="AlphaFoldDB" id="K3WKL9"/>
<keyword evidence="7" id="KW-1185">Reference proteome</keyword>
<dbReference type="GO" id="GO:0007094">
    <property type="term" value="P:mitotic spindle assembly checkpoint signaling"/>
    <property type="evidence" value="ECO:0007669"/>
    <property type="project" value="InterPro"/>
</dbReference>
<dbReference type="eggNOG" id="KOG1166">
    <property type="taxonomic scope" value="Eukaryota"/>
</dbReference>
<dbReference type="EMBL" id="GL376633">
    <property type="status" value="NOT_ANNOTATED_CDS"/>
    <property type="molecule type" value="Genomic_DNA"/>
</dbReference>
<keyword evidence="3" id="KW-0995">Kinetochore</keyword>
<dbReference type="Proteomes" id="UP000019132">
    <property type="component" value="Unassembled WGS sequence"/>
</dbReference>
<evidence type="ECO:0000256" key="3">
    <source>
        <dbReference type="ARBA" id="ARBA00022838"/>
    </source>
</evidence>
<evidence type="ECO:0000259" key="5">
    <source>
        <dbReference type="PROSITE" id="PS50011"/>
    </source>
</evidence>
<keyword evidence="4" id="KW-0137">Centromere</keyword>
<dbReference type="GO" id="GO:0000776">
    <property type="term" value="C:kinetochore"/>
    <property type="evidence" value="ECO:0007669"/>
    <property type="project" value="UniProtKB-KW"/>
</dbReference>
<dbReference type="PROSITE" id="PS50011">
    <property type="entry name" value="PROTEIN_KINASE_DOM"/>
    <property type="match status" value="1"/>
</dbReference>
<dbReference type="OMA" id="GATHWEI"/>
<dbReference type="HOGENOM" id="CLU_122160_0_0_1"/>
<reference evidence="7" key="1">
    <citation type="journal article" date="2010" name="Genome Biol.">
        <title>Genome sequence of the necrotrophic plant pathogen Pythium ultimum reveals original pathogenicity mechanisms and effector repertoire.</title>
        <authorList>
            <person name="Levesque C.A."/>
            <person name="Brouwer H."/>
            <person name="Cano L."/>
            <person name="Hamilton J.P."/>
            <person name="Holt C."/>
            <person name="Huitema E."/>
            <person name="Raffaele S."/>
            <person name="Robideau G.P."/>
            <person name="Thines M."/>
            <person name="Win J."/>
            <person name="Zerillo M.M."/>
            <person name="Beakes G.W."/>
            <person name="Boore J.L."/>
            <person name="Busam D."/>
            <person name="Dumas B."/>
            <person name="Ferriera S."/>
            <person name="Fuerstenberg S.I."/>
            <person name="Gachon C.M."/>
            <person name="Gaulin E."/>
            <person name="Govers F."/>
            <person name="Grenville-Briggs L."/>
            <person name="Horner N."/>
            <person name="Hostetler J."/>
            <person name="Jiang R.H."/>
            <person name="Johnson J."/>
            <person name="Krajaejun T."/>
            <person name="Lin H."/>
            <person name="Meijer H.J."/>
            <person name="Moore B."/>
            <person name="Morris P."/>
            <person name="Phuntmart V."/>
            <person name="Puiu D."/>
            <person name="Shetty J."/>
            <person name="Stajich J.E."/>
            <person name="Tripathy S."/>
            <person name="Wawra S."/>
            <person name="van West P."/>
            <person name="Whitty B.R."/>
            <person name="Coutinho P.M."/>
            <person name="Henrissat B."/>
            <person name="Martin F."/>
            <person name="Thomas P.D."/>
            <person name="Tyler B.M."/>
            <person name="De Vries R.P."/>
            <person name="Kamoun S."/>
            <person name="Yandell M."/>
            <person name="Tisserat N."/>
            <person name="Buell C.R."/>
        </authorList>
    </citation>
    <scope>NUCLEOTIDE SEQUENCE</scope>
    <source>
        <strain evidence="7">DAOM:BR144</strain>
    </source>
</reference>
<dbReference type="SUPFAM" id="SSF56112">
    <property type="entry name" value="Protein kinase-like (PK-like)"/>
    <property type="match status" value="1"/>
</dbReference>
<evidence type="ECO:0000313" key="7">
    <source>
        <dbReference type="Proteomes" id="UP000019132"/>
    </source>
</evidence>
<keyword evidence="2" id="KW-0158">Chromosome</keyword>
<evidence type="ECO:0000256" key="2">
    <source>
        <dbReference type="ARBA" id="ARBA00022454"/>
    </source>
</evidence>
<dbReference type="InterPro" id="IPR011009">
    <property type="entry name" value="Kinase-like_dom_sf"/>
</dbReference>
<dbReference type="InterPro" id="IPR000719">
    <property type="entry name" value="Prot_kinase_dom"/>
</dbReference>
<dbReference type="PANTHER" id="PTHR14030:SF4">
    <property type="entry name" value="BUB1 KINASE, ISOFORM A-RELATED"/>
    <property type="match status" value="1"/>
</dbReference>
<dbReference type="STRING" id="431595.K3WKL9"/>
<dbReference type="GO" id="GO:0032991">
    <property type="term" value="C:protein-containing complex"/>
    <property type="evidence" value="ECO:0007669"/>
    <property type="project" value="UniProtKB-ARBA"/>
</dbReference>
<dbReference type="GO" id="GO:0004672">
    <property type="term" value="F:protein kinase activity"/>
    <property type="evidence" value="ECO:0007669"/>
    <property type="project" value="InterPro"/>
</dbReference>
<feature type="domain" description="Protein kinase" evidence="5">
    <location>
        <begin position="1"/>
        <end position="173"/>
    </location>
</feature>
<dbReference type="EnsemblProtists" id="PYU1_T005511">
    <property type="protein sequence ID" value="PYU1_T005511"/>
    <property type="gene ID" value="PYU1_G005500"/>
</dbReference>
<dbReference type="Pfam" id="PF00069">
    <property type="entry name" value="Pkinase"/>
    <property type="match status" value="1"/>
</dbReference>
<dbReference type="GO" id="GO:0005524">
    <property type="term" value="F:ATP binding"/>
    <property type="evidence" value="ECO:0007669"/>
    <property type="project" value="InterPro"/>
</dbReference>
<dbReference type="Gene3D" id="1.10.510.10">
    <property type="entry name" value="Transferase(Phosphotransferase) domain 1"/>
    <property type="match status" value="1"/>
</dbReference>
<comment type="subcellular location">
    <subcellularLocation>
        <location evidence="1">Chromosome</location>
        <location evidence="1">Centromere</location>
        <location evidence="1">Kinetochore</location>
    </subcellularLocation>
</comment>
<sequence length="184" mass="21180">MLHSIELLHRAKVLHGDLKPDNWLIVPGCTSAILSGPRNSDKADCKYRAGDLSLIDFGRSIDLTFFPEGTTFIGDCHTKGFQTTEMISNKPWTKQIDTFGICATAHCMLFGDYMDVVCCKDRSGVEHWAIKKTLKRYWGVDMWKEFFDTLLNVKSCEDQPSLPQLQQRFENYFESNPQREQTHH</sequence>
<reference evidence="7" key="2">
    <citation type="submission" date="2010-04" db="EMBL/GenBank/DDBJ databases">
        <authorList>
            <person name="Buell R."/>
            <person name="Hamilton J."/>
            <person name="Hostetler J."/>
        </authorList>
    </citation>
    <scope>NUCLEOTIDE SEQUENCE [LARGE SCALE GENOMIC DNA]</scope>
    <source>
        <strain evidence="7">DAOM:BR144</strain>
    </source>
</reference>
<dbReference type="VEuPathDB" id="FungiDB:PYU1_G005500"/>